<gene>
    <name evidence="3" type="ORF">TPC1_15481</name>
</gene>
<organism evidence="3">
    <name type="scientific">Trepomonas sp. PC1</name>
    <dbReference type="NCBI Taxonomy" id="1076344"/>
    <lineage>
        <taxon>Eukaryota</taxon>
        <taxon>Metamonada</taxon>
        <taxon>Diplomonadida</taxon>
        <taxon>Hexamitidae</taxon>
        <taxon>Hexamitinae</taxon>
        <taxon>Trepomonas</taxon>
    </lineage>
</organism>
<keyword evidence="1" id="KW-0378">Hydrolase</keyword>
<dbReference type="PANTHER" id="PTHR35561">
    <property type="entry name" value="RNA 2',3'-CYCLIC PHOSPHODIESTERASE"/>
    <property type="match status" value="1"/>
</dbReference>
<feature type="domain" description="Phosphoesterase HXTX" evidence="2">
    <location>
        <begin position="4"/>
        <end position="80"/>
    </location>
</feature>
<dbReference type="InterPro" id="IPR009097">
    <property type="entry name" value="Cyclic_Pdiesterase"/>
</dbReference>
<name>A0A146KAP4_9EUKA</name>
<dbReference type="GO" id="GO:0004113">
    <property type="term" value="F:2',3'-cyclic-nucleotide 3'-phosphodiesterase activity"/>
    <property type="evidence" value="ECO:0007669"/>
    <property type="project" value="InterPro"/>
</dbReference>
<dbReference type="Gene3D" id="3.90.1140.10">
    <property type="entry name" value="Cyclic phosphodiesterase"/>
    <property type="match status" value="1"/>
</dbReference>
<dbReference type="GO" id="GO:0008664">
    <property type="term" value="F:RNA 2',3'-cyclic 3'-phosphodiesterase activity"/>
    <property type="evidence" value="ECO:0007669"/>
    <property type="project" value="InterPro"/>
</dbReference>
<reference evidence="3" key="1">
    <citation type="submission" date="2015-07" db="EMBL/GenBank/DDBJ databases">
        <title>Adaptation to a free-living lifestyle via gene acquisitions in the diplomonad Trepomonas sp. PC1.</title>
        <authorList>
            <person name="Xu F."/>
            <person name="Jerlstrom-Hultqvist J."/>
            <person name="Kolisko M."/>
            <person name="Simpson A.G.B."/>
            <person name="Roger A.J."/>
            <person name="Svard S.G."/>
            <person name="Andersson J.O."/>
        </authorList>
    </citation>
    <scope>NUCLEOTIDE SEQUENCE</scope>
    <source>
        <strain evidence="3">PC1</strain>
    </source>
</reference>
<dbReference type="InterPro" id="IPR004175">
    <property type="entry name" value="RNA_CPDase"/>
</dbReference>
<feature type="non-terminal residue" evidence="3">
    <location>
        <position position="1"/>
    </location>
</feature>
<proteinExistence type="predicted"/>
<dbReference type="AlphaFoldDB" id="A0A146KAP4"/>
<sequence length="83" mass="9811">FNVAEQAQTELRQIQNSMKNDAKLNIEKHFHLTLQFLGEIQENQLDEIKQQLNTVKFDKFNVKLGEIGCFERQHQINVLWVSL</sequence>
<evidence type="ECO:0000313" key="3">
    <source>
        <dbReference type="EMBL" id="JAP92541.1"/>
    </source>
</evidence>
<dbReference type="GO" id="GO:0016874">
    <property type="term" value="F:ligase activity"/>
    <property type="evidence" value="ECO:0007669"/>
    <property type="project" value="UniProtKB-KW"/>
</dbReference>
<keyword evidence="3" id="KW-0436">Ligase</keyword>
<evidence type="ECO:0000259" key="2">
    <source>
        <dbReference type="Pfam" id="PF02834"/>
    </source>
</evidence>
<accession>A0A146KAP4</accession>
<protein>
    <submittedName>
        <fullName evidence="3">2'-5' RNA ligase</fullName>
    </submittedName>
</protein>
<feature type="non-terminal residue" evidence="3">
    <location>
        <position position="83"/>
    </location>
</feature>
<dbReference type="EMBL" id="GDID01004065">
    <property type="protein sequence ID" value="JAP92541.1"/>
    <property type="molecule type" value="Transcribed_RNA"/>
</dbReference>
<dbReference type="InterPro" id="IPR014051">
    <property type="entry name" value="Phosphoesterase_HXTX"/>
</dbReference>
<dbReference type="Pfam" id="PF02834">
    <property type="entry name" value="LigT_PEase"/>
    <property type="match status" value="1"/>
</dbReference>
<evidence type="ECO:0000256" key="1">
    <source>
        <dbReference type="ARBA" id="ARBA00022801"/>
    </source>
</evidence>
<dbReference type="NCBIfam" id="TIGR02258">
    <property type="entry name" value="2_5_ligase"/>
    <property type="match status" value="1"/>
</dbReference>
<dbReference type="PANTHER" id="PTHR35561:SF1">
    <property type="entry name" value="RNA 2',3'-CYCLIC PHOSPHODIESTERASE"/>
    <property type="match status" value="1"/>
</dbReference>
<dbReference type="SUPFAM" id="SSF55144">
    <property type="entry name" value="LigT-like"/>
    <property type="match status" value="1"/>
</dbReference>